<protein>
    <submittedName>
        <fullName evidence="1">Uncharacterized protein</fullName>
    </submittedName>
</protein>
<accession>A0ACC1CK04</accession>
<keyword evidence="2" id="KW-1185">Reference proteome</keyword>
<dbReference type="Proteomes" id="UP000824533">
    <property type="component" value="Linkage Group LG23"/>
</dbReference>
<sequence>MGKPSSSRLTKTSNHSMHTNNSTPKLNHPINSKKKKKRAYWAKRKKNDKIKEMFENLRKDISVSETSISVDDSIQDITVIPNESTNKRKMSCPEGTDNKRLKSDDAPIVIIDDSILNDDCCIITPKKSNKLMSSTPYKSSVNVQQFCVASNNNDNCVDNLNSEVINLTKQINDDSFLTIDLTGDSFNTAKDNSHSIALDDDTLDPDCKLISIKSNDSSLSGESDVTVLRKSSKQLRTFKRGIAKMNSSDKGKLLELIMQNIFVGCSLPESMKKSITNIKNSLDCATETVEAVESQRDLYIKEVIVGEVGKRNSRNSVGSNIYHPDRNHPKTGLRMVVIDGSNVAMEHGKGKIFSVKGLKICIDYFLRRGHVVKSFVPRFRCKFGKSSNPRLLDQLERQGLVTYTPSREIQGRLITSYDDRYIVQTAAEFDGVIVSGDNYRDLMNENAKWRTVIETRLLPFTWVNDMIMFPKDPLGRYGPTLENFLKHPPPAASSSNINNT</sequence>
<evidence type="ECO:0000313" key="1">
    <source>
        <dbReference type="EMBL" id="KAJ0171918.1"/>
    </source>
</evidence>
<reference evidence="1 2" key="1">
    <citation type="journal article" date="2021" name="Front. Genet.">
        <title>Chromosome-Level Genome Assembly Reveals Significant Gene Expansion in the Toll and IMD Signaling Pathways of Dendrolimus kikuchii.</title>
        <authorList>
            <person name="Zhou J."/>
            <person name="Wu P."/>
            <person name="Xiong Z."/>
            <person name="Liu N."/>
            <person name="Zhao N."/>
            <person name="Ji M."/>
            <person name="Qiu Y."/>
            <person name="Yang B."/>
        </authorList>
    </citation>
    <scope>NUCLEOTIDE SEQUENCE [LARGE SCALE GENOMIC DNA]</scope>
    <source>
        <strain evidence="1">Ann1</strain>
    </source>
</reference>
<organism evidence="1 2">
    <name type="scientific">Dendrolimus kikuchii</name>
    <dbReference type="NCBI Taxonomy" id="765133"/>
    <lineage>
        <taxon>Eukaryota</taxon>
        <taxon>Metazoa</taxon>
        <taxon>Ecdysozoa</taxon>
        <taxon>Arthropoda</taxon>
        <taxon>Hexapoda</taxon>
        <taxon>Insecta</taxon>
        <taxon>Pterygota</taxon>
        <taxon>Neoptera</taxon>
        <taxon>Endopterygota</taxon>
        <taxon>Lepidoptera</taxon>
        <taxon>Glossata</taxon>
        <taxon>Ditrysia</taxon>
        <taxon>Bombycoidea</taxon>
        <taxon>Lasiocampidae</taxon>
        <taxon>Dendrolimus</taxon>
    </lineage>
</organism>
<dbReference type="EMBL" id="CM034409">
    <property type="protein sequence ID" value="KAJ0171918.1"/>
    <property type="molecule type" value="Genomic_DNA"/>
</dbReference>
<gene>
    <name evidence="1" type="ORF">K1T71_012681</name>
</gene>
<comment type="caution">
    <text evidence="1">The sequence shown here is derived from an EMBL/GenBank/DDBJ whole genome shotgun (WGS) entry which is preliminary data.</text>
</comment>
<name>A0ACC1CK04_9NEOP</name>
<evidence type="ECO:0000313" key="2">
    <source>
        <dbReference type="Proteomes" id="UP000824533"/>
    </source>
</evidence>
<proteinExistence type="predicted"/>